<proteinExistence type="predicted"/>
<sequence length="282" mass="32065">MKWNIPNIYFVIVHGILAGWIVFLSTKGALTNNSYDGFFERITIRGRITAGVLLAILILLILQEFNNQNGLYNKDKIIGKEQLIRDSIITASIKKGVDSASSTLFNSLAIAFSNQNLKIDTLKNTINTLSKSPKVTNIINEKDPIILIRSRSSKWSGIYYNQDIDRYDITIESLGAGSTNFNIQCYLLIEFENGLKKLEKPIFLREYSIIMTTMHSPLTNTTKDVKELYLYINGTYSNLSLSKNYKVDYLWSYDKARNETLGREGGIKTKIVNEIYEIAKSN</sequence>
<dbReference type="Proteomes" id="UP000475249">
    <property type="component" value="Unassembled WGS sequence"/>
</dbReference>
<feature type="transmembrane region" description="Helical" evidence="1">
    <location>
        <begin position="7"/>
        <end position="24"/>
    </location>
</feature>
<keyword evidence="1" id="KW-0812">Transmembrane</keyword>
<name>A0A6L9E7K9_9FLAO</name>
<keyword evidence="3" id="KW-1185">Reference proteome</keyword>
<protein>
    <submittedName>
        <fullName evidence="2">Uncharacterized protein</fullName>
    </submittedName>
</protein>
<accession>A0A6L9E7K9</accession>
<dbReference type="RefSeq" id="WP_161433397.1">
    <property type="nucleotide sequence ID" value="NZ_WXYO01000001.1"/>
</dbReference>
<evidence type="ECO:0000313" key="3">
    <source>
        <dbReference type="Proteomes" id="UP000475249"/>
    </source>
</evidence>
<organism evidence="2 3">
    <name type="scientific">Poritiphilus flavus</name>
    <dbReference type="NCBI Taxonomy" id="2697053"/>
    <lineage>
        <taxon>Bacteria</taxon>
        <taxon>Pseudomonadati</taxon>
        <taxon>Bacteroidota</taxon>
        <taxon>Flavobacteriia</taxon>
        <taxon>Flavobacteriales</taxon>
        <taxon>Flavobacteriaceae</taxon>
        <taxon>Poritiphilus</taxon>
    </lineage>
</organism>
<keyword evidence="1" id="KW-0472">Membrane</keyword>
<gene>
    <name evidence="2" type="ORF">GTQ38_01200</name>
</gene>
<evidence type="ECO:0000313" key="2">
    <source>
        <dbReference type="EMBL" id="NAS10598.1"/>
    </source>
</evidence>
<dbReference type="AlphaFoldDB" id="A0A6L9E7K9"/>
<comment type="caution">
    <text evidence="2">The sequence shown here is derived from an EMBL/GenBank/DDBJ whole genome shotgun (WGS) entry which is preliminary data.</text>
</comment>
<feature type="transmembrane region" description="Helical" evidence="1">
    <location>
        <begin position="44"/>
        <end position="62"/>
    </location>
</feature>
<evidence type="ECO:0000256" key="1">
    <source>
        <dbReference type="SAM" id="Phobius"/>
    </source>
</evidence>
<reference evidence="2 3" key="1">
    <citation type="submission" date="2020-01" db="EMBL/GenBank/DDBJ databases">
        <title>Bacteria diversity of Porities sp.</title>
        <authorList>
            <person name="Wang G."/>
        </authorList>
    </citation>
    <scope>NUCLEOTIDE SEQUENCE [LARGE SCALE GENOMIC DNA]</scope>
    <source>
        <strain evidence="2 3">R33</strain>
    </source>
</reference>
<keyword evidence="1" id="KW-1133">Transmembrane helix</keyword>
<dbReference type="EMBL" id="WXYO01000001">
    <property type="protein sequence ID" value="NAS10598.1"/>
    <property type="molecule type" value="Genomic_DNA"/>
</dbReference>